<dbReference type="EnsemblPlants" id="KQL03255">
    <property type="protein sequence ID" value="KQL03255"/>
    <property type="gene ID" value="SETIT_003498mg"/>
</dbReference>
<name>K3XNM5_SETIT</name>
<keyword evidence="2" id="KW-1185">Reference proteome</keyword>
<protein>
    <submittedName>
        <fullName evidence="1">Uncharacterized protein</fullName>
    </submittedName>
</protein>
<dbReference type="EMBL" id="AGNK02002733">
    <property type="status" value="NOT_ANNOTATED_CDS"/>
    <property type="molecule type" value="Genomic_DNA"/>
</dbReference>
<dbReference type="InParanoid" id="K3XNM5"/>
<evidence type="ECO:0000313" key="1">
    <source>
        <dbReference type="EnsemblPlants" id="KQL03255"/>
    </source>
</evidence>
<organism evidence="1 2">
    <name type="scientific">Setaria italica</name>
    <name type="common">Foxtail millet</name>
    <name type="synonym">Panicum italicum</name>
    <dbReference type="NCBI Taxonomy" id="4555"/>
    <lineage>
        <taxon>Eukaryota</taxon>
        <taxon>Viridiplantae</taxon>
        <taxon>Streptophyta</taxon>
        <taxon>Embryophyta</taxon>
        <taxon>Tracheophyta</taxon>
        <taxon>Spermatophyta</taxon>
        <taxon>Magnoliopsida</taxon>
        <taxon>Liliopsida</taxon>
        <taxon>Poales</taxon>
        <taxon>Poaceae</taxon>
        <taxon>PACMAD clade</taxon>
        <taxon>Panicoideae</taxon>
        <taxon>Panicodae</taxon>
        <taxon>Paniceae</taxon>
        <taxon>Cenchrinae</taxon>
        <taxon>Setaria</taxon>
    </lineage>
</organism>
<dbReference type="Gramene" id="KQL03255">
    <property type="protein sequence ID" value="KQL03255"/>
    <property type="gene ID" value="SETIT_003498mg"/>
</dbReference>
<reference evidence="2" key="1">
    <citation type="journal article" date="2012" name="Nat. Biotechnol.">
        <title>Reference genome sequence of the model plant Setaria.</title>
        <authorList>
            <person name="Bennetzen J.L."/>
            <person name="Schmutz J."/>
            <person name="Wang H."/>
            <person name="Percifield R."/>
            <person name="Hawkins J."/>
            <person name="Pontaroli A.C."/>
            <person name="Estep M."/>
            <person name="Feng L."/>
            <person name="Vaughn J.N."/>
            <person name="Grimwood J."/>
            <person name="Jenkins J."/>
            <person name="Barry K."/>
            <person name="Lindquist E."/>
            <person name="Hellsten U."/>
            <person name="Deshpande S."/>
            <person name="Wang X."/>
            <person name="Wu X."/>
            <person name="Mitros T."/>
            <person name="Triplett J."/>
            <person name="Yang X."/>
            <person name="Ye C.Y."/>
            <person name="Mauro-Herrera M."/>
            <person name="Wang L."/>
            <person name="Li P."/>
            <person name="Sharma M."/>
            <person name="Sharma R."/>
            <person name="Ronald P.C."/>
            <person name="Panaud O."/>
            <person name="Kellogg E.A."/>
            <person name="Brutnell T.P."/>
            <person name="Doust A.N."/>
            <person name="Tuskan G.A."/>
            <person name="Rokhsar D."/>
            <person name="Devos K.M."/>
        </authorList>
    </citation>
    <scope>NUCLEOTIDE SEQUENCE [LARGE SCALE GENOMIC DNA]</scope>
    <source>
        <strain evidence="2">cv. Yugu1</strain>
    </source>
</reference>
<sequence length="94" mass="10995">MPEFVTLWDLVQNVQFTDHQVDENTWVDYFRLLTCNNSAYLLLTYREHFLLLTGNPSGVVMHKENKLLTVDKLASRIFCKGITELARQLDVYTV</sequence>
<dbReference type="Proteomes" id="UP000004995">
    <property type="component" value="Unassembled WGS sequence"/>
</dbReference>
<dbReference type="HOGENOM" id="CLU_2390206_0_0_1"/>
<reference evidence="1" key="2">
    <citation type="submission" date="2018-08" db="UniProtKB">
        <authorList>
            <consortium name="EnsemblPlants"/>
        </authorList>
    </citation>
    <scope>IDENTIFICATION</scope>
    <source>
        <strain evidence="1">Yugu1</strain>
    </source>
</reference>
<proteinExistence type="predicted"/>
<accession>K3XNM5</accession>
<evidence type="ECO:0000313" key="2">
    <source>
        <dbReference type="Proteomes" id="UP000004995"/>
    </source>
</evidence>
<dbReference type="AlphaFoldDB" id="K3XNM5"/>